<organism evidence="3 4">
    <name type="scientific">Nocardioides thalensis</name>
    <dbReference type="NCBI Taxonomy" id="1914755"/>
    <lineage>
        <taxon>Bacteria</taxon>
        <taxon>Bacillati</taxon>
        <taxon>Actinomycetota</taxon>
        <taxon>Actinomycetes</taxon>
        <taxon>Propionibacteriales</taxon>
        <taxon>Nocardioidaceae</taxon>
        <taxon>Nocardioides</taxon>
    </lineage>
</organism>
<accession>A0A853BX00</accession>
<feature type="domain" description="HNH nuclease" evidence="2">
    <location>
        <begin position="375"/>
        <end position="427"/>
    </location>
</feature>
<gene>
    <name evidence="3" type="ORF">HNR19_000045</name>
</gene>
<evidence type="ECO:0000259" key="2">
    <source>
        <dbReference type="SMART" id="SM00507"/>
    </source>
</evidence>
<dbReference type="Proteomes" id="UP000530424">
    <property type="component" value="Unassembled WGS sequence"/>
</dbReference>
<comment type="caution">
    <text evidence="3">The sequence shown here is derived from an EMBL/GenBank/DDBJ whole genome shotgun (WGS) entry which is preliminary data.</text>
</comment>
<dbReference type="AlphaFoldDB" id="A0A853BX00"/>
<dbReference type="RefSeq" id="WP_179666005.1">
    <property type="nucleotide sequence ID" value="NZ_JACCFP010000001.1"/>
</dbReference>
<dbReference type="Gene3D" id="1.10.30.50">
    <property type="match status" value="1"/>
</dbReference>
<dbReference type="InterPro" id="IPR003870">
    <property type="entry name" value="DUF222"/>
</dbReference>
<evidence type="ECO:0000256" key="1">
    <source>
        <dbReference type="SAM" id="MobiDB-lite"/>
    </source>
</evidence>
<dbReference type="InterPro" id="IPR003615">
    <property type="entry name" value="HNH_nuc"/>
</dbReference>
<dbReference type="EMBL" id="JACCFP010000001">
    <property type="protein sequence ID" value="NYI99346.1"/>
    <property type="molecule type" value="Genomic_DNA"/>
</dbReference>
<evidence type="ECO:0000313" key="4">
    <source>
        <dbReference type="Proteomes" id="UP000530424"/>
    </source>
</evidence>
<feature type="region of interest" description="Disordered" evidence="1">
    <location>
        <begin position="443"/>
        <end position="473"/>
    </location>
</feature>
<dbReference type="CDD" id="cd00085">
    <property type="entry name" value="HNHc"/>
    <property type="match status" value="1"/>
</dbReference>
<sequence>MTATTALDTAATAVQACADLAGGQWDQVEDSLLPEAAVAIAKIRAYADAALVEVAEQLEATGAADKLGWATTKDFLTHLLGGHKGAGATYLRVAKQTADLPHVREAMTNGEVSLAQASVIGSNVAKLPHVDDLRQAAAGKLLELAVGEQRDATDLDHDITDVIHDLDPDGTLLAWDTEKDKAERSAHRARFLTFTKDKLGGYKIKGYGTAEDTELVKTALMPLAAPITTEPGACGGEPDAKKWRDPVTGQAITHGCPDPDCRHDGKDPRESGARLFDALVEAARRLQATDSLPHAHGTSARITITTSLDALTTRLTETGHLDKHIDTDGLLPSGDRLSAAAVRRLACDAEIIPTILGTPGQILDIGRTTRTVPTAIWNALVLRDRHCAFPGCNRLPIACDAHHIHHWADGGTTALHNLILLCRKHHTAIHHTPWTVAIDDDTGKPVWTPPPPIDTSNRWSFTPARAKPPGRAA</sequence>
<evidence type="ECO:0000313" key="3">
    <source>
        <dbReference type="EMBL" id="NYI99346.1"/>
    </source>
</evidence>
<dbReference type="Pfam" id="PF02720">
    <property type="entry name" value="DUF222"/>
    <property type="match status" value="1"/>
</dbReference>
<proteinExistence type="predicted"/>
<protein>
    <recommendedName>
        <fullName evidence="2">HNH nuclease domain-containing protein</fullName>
    </recommendedName>
</protein>
<reference evidence="3 4" key="1">
    <citation type="submission" date="2020-07" db="EMBL/GenBank/DDBJ databases">
        <title>Sequencing the genomes of 1000 actinobacteria strains.</title>
        <authorList>
            <person name="Klenk H.-P."/>
        </authorList>
    </citation>
    <scope>NUCLEOTIDE SEQUENCE [LARGE SCALE GENOMIC DNA]</scope>
    <source>
        <strain evidence="3 4">DSM 103833</strain>
    </source>
</reference>
<name>A0A853BX00_9ACTN</name>
<keyword evidence="4" id="KW-1185">Reference proteome</keyword>
<dbReference type="SMART" id="SM00507">
    <property type="entry name" value="HNHc"/>
    <property type="match status" value="1"/>
</dbReference>